<dbReference type="GO" id="GO:0003677">
    <property type="term" value="F:DNA binding"/>
    <property type="evidence" value="ECO:0007669"/>
    <property type="project" value="UniProtKB-KW"/>
</dbReference>
<name>A0AAW7JYB8_9GAMM</name>
<organism evidence="5 6">
    <name type="scientific">Yersinia nurmii</name>
    <dbReference type="NCBI Taxonomy" id="685706"/>
    <lineage>
        <taxon>Bacteria</taxon>
        <taxon>Pseudomonadati</taxon>
        <taxon>Pseudomonadota</taxon>
        <taxon>Gammaproteobacteria</taxon>
        <taxon>Enterobacterales</taxon>
        <taxon>Yersiniaceae</taxon>
        <taxon>Yersinia</taxon>
    </lineage>
</organism>
<sequence>MQRTHFDDLPCPVARSLERVGEWWSILILRDAFQGLSRFDEFQQSLQLSPTMLTRRLKHLVASGILEKHLYHARPARYEYRLTQRGIDFFPVLAAMFDWGNKHLAPEGAAVILVDRHSGEPIQPQLLDQRTQRPILYQDVTIAAGPVSSDIVKRRLALMREKASARSIESE</sequence>
<evidence type="ECO:0000256" key="1">
    <source>
        <dbReference type="ARBA" id="ARBA00023015"/>
    </source>
</evidence>
<dbReference type="InterPro" id="IPR036388">
    <property type="entry name" value="WH-like_DNA-bd_sf"/>
</dbReference>
<proteinExistence type="predicted"/>
<dbReference type="EMBL" id="JAUEHU010000001">
    <property type="protein sequence ID" value="MDN0085990.1"/>
    <property type="molecule type" value="Genomic_DNA"/>
</dbReference>
<dbReference type="Gene3D" id="1.10.10.10">
    <property type="entry name" value="Winged helix-like DNA-binding domain superfamily/Winged helix DNA-binding domain"/>
    <property type="match status" value="1"/>
</dbReference>
<dbReference type="SUPFAM" id="SSF46785">
    <property type="entry name" value="Winged helix' DNA-binding domain"/>
    <property type="match status" value="1"/>
</dbReference>
<dbReference type="PANTHER" id="PTHR33204:SF17">
    <property type="entry name" value="TRANSCRIPTIONAL REGULATORY PROTEIN"/>
    <property type="match status" value="1"/>
</dbReference>
<evidence type="ECO:0000313" key="5">
    <source>
        <dbReference type="EMBL" id="MDN0085990.1"/>
    </source>
</evidence>
<feature type="domain" description="HTH hxlR-type" evidence="4">
    <location>
        <begin position="11"/>
        <end position="108"/>
    </location>
</feature>
<keyword evidence="1" id="KW-0805">Transcription regulation</keyword>
<dbReference type="Proteomes" id="UP001167864">
    <property type="component" value="Unassembled WGS sequence"/>
</dbReference>
<accession>A0AAW7JYB8</accession>
<dbReference type="PANTHER" id="PTHR33204">
    <property type="entry name" value="TRANSCRIPTIONAL REGULATOR, MARR FAMILY"/>
    <property type="match status" value="1"/>
</dbReference>
<evidence type="ECO:0000256" key="3">
    <source>
        <dbReference type="ARBA" id="ARBA00023163"/>
    </source>
</evidence>
<dbReference type="AlphaFoldDB" id="A0AAW7JYB8"/>
<evidence type="ECO:0000313" key="6">
    <source>
        <dbReference type="Proteomes" id="UP001167864"/>
    </source>
</evidence>
<dbReference type="PROSITE" id="PS51118">
    <property type="entry name" value="HTH_HXLR"/>
    <property type="match status" value="1"/>
</dbReference>
<comment type="caution">
    <text evidence="5">The sequence shown here is derived from an EMBL/GenBank/DDBJ whole genome shotgun (WGS) entry which is preliminary data.</text>
</comment>
<gene>
    <name evidence="5" type="ORF">QVN42_01030</name>
</gene>
<reference evidence="5" key="1">
    <citation type="submission" date="2023-06" db="EMBL/GenBank/DDBJ databases">
        <authorList>
            <person name="Polev D.E."/>
            <person name="Saitova A.T."/>
            <person name="Bogumilchik E.A."/>
            <person name="Kokorina G.I."/>
            <person name="Voskresenskaia E.A."/>
        </authorList>
    </citation>
    <scope>NUCLEOTIDE SEQUENCE</scope>
    <source>
        <strain evidence="5">2145 StPb PI</strain>
    </source>
</reference>
<keyword evidence="2" id="KW-0238">DNA-binding</keyword>
<dbReference type="RefSeq" id="WP_289817505.1">
    <property type="nucleotide sequence ID" value="NZ_JAUEHU010000001.1"/>
</dbReference>
<dbReference type="InterPro" id="IPR036390">
    <property type="entry name" value="WH_DNA-bd_sf"/>
</dbReference>
<evidence type="ECO:0000259" key="4">
    <source>
        <dbReference type="PROSITE" id="PS51118"/>
    </source>
</evidence>
<dbReference type="Pfam" id="PF01638">
    <property type="entry name" value="HxlR"/>
    <property type="match status" value="1"/>
</dbReference>
<dbReference type="InterPro" id="IPR002577">
    <property type="entry name" value="HTH_HxlR"/>
</dbReference>
<protein>
    <submittedName>
        <fullName evidence="5">Helix-turn-helix domain-containing protein</fullName>
    </submittedName>
</protein>
<keyword evidence="3" id="KW-0804">Transcription</keyword>
<evidence type="ECO:0000256" key="2">
    <source>
        <dbReference type="ARBA" id="ARBA00023125"/>
    </source>
</evidence>